<evidence type="ECO:0008006" key="3">
    <source>
        <dbReference type="Google" id="ProtNLM"/>
    </source>
</evidence>
<name>A0ABY4YLD7_9MICO</name>
<evidence type="ECO:0000313" key="2">
    <source>
        <dbReference type="Proteomes" id="UP001056535"/>
    </source>
</evidence>
<reference evidence="1" key="1">
    <citation type="submission" date="2022-06" db="EMBL/GenBank/DDBJ databases">
        <title>Ornithinimicrobium JY.X270.</title>
        <authorList>
            <person name="Huang Y."/>
        </authorList>
    </citation>
    <scope>NUCLEOTIDE SEQUENCE</scope>
    <source>
        <strain evidence="1">JY.X270</strain>
    </source>
</reference>
<organism evidence="1 2">
    <name type="scientific">Ornithinimicrobium cryptoxanthini</name>
    <dbReference type="NCBI Taxonomy" id="2934161"/>
    <lineage>
        <taxon>Bacteria</taxon>
        <taxon>Bacillati</taxon>
        <taxon>Actinomycetota</taxon>
        <taxon>Actinomycetes</taxon>
        <taxon>Micrococcales</taxon>
        <taxon>Ornithinimicrobiaceae</taxon>
        <taxon>Ornithinimicrobium</taxon>
    </lineage>
</organism>
<keyword evidence="2" id="KW-1185">Reference proteome</keyword>
<dbReference type="RefSeq" id="WP_252622915.1">
    <property type="nucleotide sequence ID" value="NZ_CP099490.1"/>
</dbReference>
<proteinExistence type="predicted"/>
<gene>
    <name evidence="1" type="ORF">NF557_06775</name>
</gene>
<accession>A0ABY4YLD7</accession>
<evidence type="ECO:0000313" key="1">
    <source>
        <dbReference type="EMBL" id="USQ77602.1"/>
    </source>
</evidence>
<dbReference type="EMBL" id="CP099490">
    <property type="protein sequence ID" value="USQ77602.1"/>
    <property type="molecule type" value="Genomic_DNA"/>
</dbReference>
<sequence length="226" mass="24307">MIRCEGNSPEVPDRVYCEWAANYCEINQPDSSGPYSIIYRRIADSSGPVGGWTNVGPTCFRTDVPARSGEAAAELTDAMILDQFHRTDFALPTISIEPPDGRTLVNLPVYYELLWPDSGFEPGETDTTDIIGHEVRIRPTLDSVTYHFGDGASAGPTASLGGPYPHGDIRHEYTSAAQVAPHITVVYGGEVSVDGSSWSLIPGTATIDGPASPLDVLTSTSRLYDD</sequence>
<protein>
    <recommendedName>
        <fullName evidence="3">PKD domain-containing protein</fullName>
    </recommendedName>
</protein>
<dbReference type="Proteomes" id="UP001056535">
    <property type="component" value="Chromosome"/>
</dbReference>